<proteinExistence type="predicted"/>
<dbReference type="Proteomes" id="UP001319846">
    <property type="component" value="Unassembled WGS sequence"/>
</dbReference>
<accession>A0ACC5VYA2</accession>
<sequence length="168" mass="18017">MLTKGTSVFFQAPGGEIVRVKRLTAFNPGSSPKTQIDQTDLEETQAMRYEAGLAQPGQGSLAINADPAEPSHIALQQMAEGGQTPTLKWFVGWSDGPVDAEGKQTAAPEASGDTITLPTTRTWYTFDAYIADFPFDFQLNANVVVAGSLQRSGRGTWQRKAAQPPSGE</sequence>
<organism evidence="1 2">
    <name type="scientific">Vreelandella aquamarina</name>
    <dbReference type="NCBI Taxonomy" id="77097"/>
    <lineage>
        <taxon>Bacteria</taxon>
        <taxon>Pseudomonadati</taxon>
        <taxon>Pseudomonadota</taxon>
        <taxon>Gammaproteobacteria</taxon>
        <taxon>Oceanospirillales</taxon>
        <taxon>Halomonadaceae</taxon>
        <taxon>Vreelandella</taxon>
    </lineage>
</organism>
<keyword evidence="2" id="KW-1185">Reference proteome</keyword>
<gene>
    <name evidence="1" type="ORF">HW452_16610</name>
</gene>
<protein>
    <submittedName>
        <fullName evidence="1">Phage tail protein</fullName>
    </submittedName>
</protein>
<name>A0ACC5VYA2_9GAMM</name>
<evidence type="ECO:0000313" key="1">
    <source>
        <dbReference type="EMBL" id="MBZ5489143.1"/>
    </source>
</evidence>
<comment type="caution">
    <text evidence="1">The sequence shown here is derived from an EMBL/GenBank/DDBJ whole genome shotgun (WGS) entry which is preliminary data.</text>
</comment>
<dbReference type="EMBL" id="JABYQT010000017">
    <property type="protein sequence ID" value="MBZ5489143.1"/>
    <property type="molecule type" value="Genomic_DNA"/>
</dbReference>
<evidence type="ECO:0000313" key="2">
    <source>
        <dbReference type="Proteomes" id="UP001319846"/>
    </source>
</evidence>
<reference evidence="1" key="1">
    <citation type="submission" date="2020-06" db="EMBL/GenBank/DDBJ databases">
        <title>Whole Genome Sequence of Halomonas aquamarina MB598.</title>
        <authorList>
            <person name="Pervaiz M."/>
            <person name="Fariq A."/>
            <person name="Yasmin A."/>
            <person name="Welch M."/>
        </authorList>
    </citation>
    <scope>NUCLEOTIDE SEQUENCE</scope>
    <source>
        <strain evidence="1">MB598</strain>
    </source>
</reference>